<dbReference type="Proteomes" id="UP000298327">
    <property type="component" value="Unassembled WGS sequence"/>
</dbReference>
<evidence type="ECO:0000313" key="7">
    <source>
        <dbReference type="EMBL" id="TFY59436.1"/>
    </source>
</evidence>
<dbReference type="OrthoDB" id="1735038at2759"/>
<name>A0A4Y9YA45_9AGAM</name>
<gene>
    <name evidence="7" type="ORF">EVG20_g7795</name>
</gene>
<comment type="similarity">
    <text evidence="1">Belongs to the peptidase S28 family.</text>
</comment>
<reference evidence="7 8" key="1">
    <citation type="submission" date="2019-02" db="EMBL/GenBank/DDBJ databases">
        <title>Genome sequencing of the rare red list fungi Dentipellis fragilis.</title>
        <authorList>
            <person name="Buettner E."/>
            <person name="Kellner H."/>
        </authorList>
    </citation>
    <scope>NUCLEOTIDE SEQUENCE [LARGE SCALE GENOMIC DNA]</scope>
    <source>
        <strain evidence="7 8">DSM 105465</strain>
    </source>
</reference>
<feature type="chain" id="PRO_5021267693" description="Peptidase S28" evidence="6">
    <location>
        <begin position="20"/>
        <end position="523"/>
    </location>
</feature>
<evidence type="ECO:0000256" key="6">
    <source>
        <dbReference type="SAM" id="SignalP"/>
    </source>
</evidence>
<keyword evidence="3 6" id="KW-0732">Signal</keyword>
<dbReference type="SUPFAM" id="SSF53474">
    <property type="entry name" value="alpha/beta-Hydrolases"/>
    <property type="match status" value="1"/>
</dbReference>
<evidence type="ECO:0008006" key="9">
    <source>
        <dbReference type="Google" id="ProtNLM"/>
    </source>
</evidence>
<dbReference type="PANTHER" id="PTHR11010">
    <property type="entry name" value="PROTEASE S28 PRO-X CARBOXYPEPTIDASE-RELATED"/>
    <property type="match status" value="1"/>
</dbReference>
<organism evidence="7 8">
    <name type="scientific">Dentipellis fragilis</name>
    <dbReference type="NCBI Taxonomy" id="205917"/>
    <lineage>
        <taxon>Eukaryota</taxon>
        <taxon>Fungi</taxon>
        <taxon>Dikarya</taxon>
        <taxon>Basidiomycota</taxon>
        <taxon>Agaricomycotina</taxon>
        <taxon>Agaricomycetes</taxon>
        <taxon>Russulales</taxon>
        <taxon>Hericiaceae</taxon>
        <taxon>Dentipellis</taxon>
    </lineage>
</organism>
<dbReference type="GO" id="GO:0070008">
    <property type="term" value="F:serine-type exopeptidase activity"/>
    <property type="evidence" value="ECO:0007669"/>
    <property type="project" value="InterPro"/>
</dbReference>
<proteinExistence type="inferred from homology"/>
<keyword evidence="2" id="KW-0645">Protease</keyword>
<dbReference type="EMBL" id="SEOQ01000620">
    <property type="protein sequence ID" value="TFY59436.1"/>
    <property type="molecule type" value="Genomic_DNA"/>
</dbReference>
<evidence type="ECO:0000256" key="4">
    <source>
        <dbReference type="ARBA" id="ARBA00022801"/>
    </source>
</evidence>
<dbReference type="Pfam" id="PF05577">
    <property type="entry name" value="Peptidase_S28"/>
    <property type="match status" value="1"/>
</dbReference>
<evidence type="ECO:0000256" key="5">
    <source>
        <dbReference type="ARBA" id="ARBA00023180"/>
    </source>
</evidence>
<dbReference type="InterPro" id="IPR029058">
    <property type="entry name" value="AB_hydrolase_fold"/>
</dbReference>
<evidence type="ECO:0000256" key="1">
    <source>
        <dbReference type="ARBA" id="ARBA00011079"/>
    </source>
</evidence>
<dbReference type="AlphaFoldDB" id="A0A4Y9YA45"/>
<keyword evidence="5" id="KW-0325">Glycoprotein</keyword>
<dbReference type="PANTHER" id="PTHR11010:SF23">
    <property type="entry name" value="SERINE PEPTIDASE"/>
    <property type="match status" value="1"/>
</dbReference>
<keyword evidence="4" id="KW-0378">Hydrolase</keyword>
<keyword evidence="8" id="KW-1185">Reference proteome</keyword>
<protein>
    <recommendedName>
        <fullName evidence="9">Peptidase S28</fullName>
    </recommendedName>
</protein>
<accession>A0A4Y9YA45</accession>
<sequence length="523" mass="57662">MMLSVFPVLLSLVTAYVSARIPDGRLHANMPPMPLMPFEPVSNSVTHAKTGASMPPLNTTYYFDQLVDHTNPSLGTFKQRYWMDWEYYEPGGPILMFTPGENNAENYTMYLTNGSIFGMIAQQEKGATVLFEHRFFGFSNPYPDLSVASLKYLTIQQAIDDLAYFAETVKLPMPGGDNVIPDKAPWVLLGGSYSGALPSFVKVNKPDVFWAGYASSAVVQSIVDFWEYFDSVRRFMPQNCSADVQAVVQHFDQVFTSGNQSAITALKDAYGMKDVSHLDDVAGALRNNLWDWQKLSPLSGPGSLFFQFCDALEVKDGKNAPASGWGVEHAVNAWGTYFKNTYMNLLCGDVDVATCIGTYNASASVYTDTAVNNAARSWQWIVCNEMGFFQDAAPAGMPSIVSQLIQPVASDMACSLLCHAFASPPVPNVQKTNEAYHGWDVKVDRLFFANGKRDPWRGATVSADSHTVASTPSQPIVVSDGFHFSELRAAAGDVDPTIKNVQTQALSYMHTWMEEWRNIQGGK</sequence>
<comment type="caution">
    <text evidence="7">The sequence shown here is derived from an EMBL/GenBank/DDBJ whole genome shotgun (WGS) entry which is preliminary data.</text>
</comment>
<evidence type="ECO:0000256" key="3">
    <source>
        <dbReference type="ARBA" id="ARBA00022729"/>
    </source>
</evidence>
<dbReference type="Gene3D" id="3.40.50.1820">
    <property type="entry name" value="alpha/beta hydrolase"/>
    <property type="match status" value="2"/>
</dbReference>
<dbReference type="InterPro" id="IPR008758">
    <property type="entry name" value="Peptidase_S28"/>
</dbReference>
<dbReference type="GO" id="GO:0008239">
    <property type="term" value="F:dipeptidyl-peptidase activity"/>
    <property type="evidence" value="ECO:0007669"/>
    <property type="project" value="TreeGrafter"/>
</dbReference>
<feature type="signal peptide" evidence="6">
    <location>
        <begin position="1"/>
        <end position="19"/>
    </location>
</feature>
<evidence type="ECO:0000313" key="8">
    <source>
        <dbReference type="Proteomes" id="UP000298327"/>
    </source>
</evidence>
<evidence type="ECO:0000256" key="2">
    <source>
        <dbReference type="ARBA" id="ARBA00022670"/>
    </source>
</evidence>
<dbReference type="GO" id="GO:0006508">
    <property type="term" value="P:proteolysis"/>
    <property type="evidence" value="ECO:0007669"/>
    <property type="project" value="UniProtKB-KW"/>
</dbReference>